<organism evidence="2 3">
    <name type="scientific">Leptolinea tardivitalis</name>
    <dbReference type="NCBI Taxonomy" id="229920"/>
    <lineage>
        <taxon>Bacteria</taxon>
        <taxon>Bacillati</taxon>
        <taxon>Chloroflexota</taxon>
        <taxon>Anaerolineae</taxon>
        <taxon>Anaerolineales</taxon>
        <taxon>Anaerolineaceae</taxon>
        <taxon>Leptolinea</taxon>
    </lineage>
</organism>
<dbReference type="InterPro" id="IPR002125">
    <property type="entry name" value="CMP_dCMP_dom"/>
</dbReference>
<proteinExistence type="predicted"/>
<name>A0A0P6XJL1_9CHLR</name>
<dbReference type="STRING" id="229920.ADM99_00195"/>
<dbReference type="PANTHER" id="PTHR11079">
    <property type="entry name" value="CYTOSINE DEAMINASE FAMILY MEMBER"/>
    <property type="match status" value="1"/>
</dbReference>
<reference evidence="2 3" key="1">
    <citation type="submission" date="2015-07" db="EMBL/GenBank/DDBJ databases">
        <title>Genome sequence of Leptolinea tardivitalis DSM 16556.</title>
        <authorList>
            <person name="Hemp J."/>
            <person name="Ward L.M."/>
            <person name="Pace L.A."/>
            <person name="Fischer W.W."/>
        </authorList>
    </citation>
    <scope>NUCLEOTIDE SEQUENCE [LARGE SCALE GENOMIC DNA]</scope>
    <source>
        <strain evidence="2 3">YMTK-2</strain>
    </source>
</reference>
<protein>
    <recommendedName>
        <fullName evidence="1">CMP/dCMP-type deaminase domain-containing protein</fullName>
    </recommendedName>
</protein>
<dbReference type="AlphaFoldDB" id="A0A0P6XJL1"/>
<evidence type="ECO:0000313" key="2">
    <source>
        <dbReference type="EMBL" id="KPL75164.1"/>
    </source>
</evidence>
<dbReference type="Pfam" id="PF00383">
    <property type="entry name" value="dCMP_cyt_deam_1"/>
    <property type="match status" value="1"/>
</dbReference>
<sequence>MRLAISEAQVSRQEGNKGYGAILWFGGKVLAAAHDTAGTEKDPSLHAEVNAIRQACRILGDANLCGAVLVSTCEPCPMCSSLAVWANITTLVYGASIKETAAPGRERILVDSAEIIAQSPVQIEVVPGVLREDCLKFYM</sequence>
<comment type="caution">
    <text evidence="2">The sequence shown here is derived from an EMBL/GenBank/DDBJ whole genome shotgun (WGS) entry which is preliminary data.</text>
</comment>
<keyword evidence="3" id="KW-1185">Reference proteome</keyword>
<dbReference type="Gene3D" id="3.40.140.10">
    <property type="entry name" value="Cytidine Deaminase, domain 2"/>
    <property type="match status" value="1"/>
</dbReference>
<dbReference type="PROSITE" id="PS51747">
    <property type="entry name" value="CYT_DCMP_DEAMINASES_2"/>
    <property type="match status" value="1"/>
</dbReference>
<dbReference type="SUPFAM" id="SSF53927">
    <property type="entry name" value="Cytidine deaminase-like"/>
    <property type="match status" value="1"/>
</dbReference>
<dbReference type="PANTHER" id="PTHR11079:SF162">
    <property type="entry name" value="RIBOFLAVIN BIOSYNTHESIS PROTEIN PYRD, CHLOROPLASTIC"/>
    <property type="match status" value="1"/>
</dbReference>
<dbReference type="InterPro" id="IPR016193">
    <property type="entry name" value="Cytidine_deaminase-like"/>
</dbReference>
<evidence type="ECO:0000313" key="3">
    <source>
        <dbReference type="Proteomes" id="UP000050430"/>
    </source>
</evidence>
<evidence type="ECO:0000259" key="1">
    <source>
        <dbReference type="PROSITE" id="PS51747"/>
    </source>
</evidence>
<dbReference type="EMBL" id="LGCK01000001">
    <property type="protein sequence ID" value="KPL75164.1"/>
    <property type="molecule type" value="Genomic_DNA"/>
</dbReference>
<gene>
    <name evidence="2" type="ORF">ADM99_00195</name>
</gene>
<dbReference type="Proteomes" id="UP000050430">
    <property type="component" value="Unassembled WGS sequence"/>
</dbReference>
<dbReference type="GO" id="GO:0003824">
    <property type="term" value="F:catalytic activity"/>
    <property type="evidence" value="ECO:0007669"/>
    <property type="project" value="InterPro"/>
</dbReference>
<accession>A0A0P6XJL1</accession>
<feature type="domain" description="CMP/dCMP-type deaminase" evidence="1">
    <location>
        <begin position="1"/>
        <end position="111"/>
    </location>
</feature>
<dbReference type="CDD" id="cd01285">
    <property type="entry name" value="nucleoside_deaminase"/>
    <property type="match status" value="1"/>
</dbReference>